<sequence>MVLIYVYYLIRRSKWIFVNQKKKQLCKQFVIIKNYILITSTNPDSIYQDHIDYLNKLMPFNRKELESNGEQISKLIVPVY</sequence>
<name>A0A433ERA1_9MOLU</name>
<dbReference type="Proteomes" id="UP000274545">
    <property type="component" value="Unassembled WGS sequence"/>
</dbReference>
<protein>
    <submittedName>
        <fullName evidence="1">Uncharacterized protein</fullName>
    </submittedName>
</protein>
<comment type="caution">
    <text evidence="1">The sequence shown here is derived from an EMBL/GenBank/DDBJ whole genome shotgun (WGS) entry which is preliminary data.</text>
</comment>
<reference evidence="1 2" key="1">
    <citation type="journal article" date="2019" name="Genome Biol. Evol.">
        <title>Toxin and genome evolution in a Drosophila defensive symbiosis.</title>
        <authorList>
            <person name="Ballinger M.J."/>
            <person name="Gawryluk R.M."/>
            <person name="Perlman S.J."/>
        </authorList>
    </citation>
    <scope>NUCLEOTIDE SEQUENCE [LARGE SCALE GENOMIC DNA]</scope>
    <source>
        <strain evidence="2">sNeo</strain>
    </source>
</reference>
<gene>
    <name evidence="1" type="ORF">D6D54_03945</name>
</gene>
<evidence type="ECO:0000313" key="2">
    <source>
        <dbReference type="Proteomes" id="UP000274545"/>
    </source>
</evidence>
<accession>A0A433ERA1</accession>
<proteinExistence type="predicted"/>
<dbReference type="EMBL" id="RAHC01000003">
    <property type="protein sequence ID" value="RUP77116.1"/>
    <property type="molecule type" value="Genomic_DNA"/>
</dbReference>
<dbReference type="AlphaFoldDB" id="A0A433ERA1"/>
<organism evidence="1 2">
    <name type="scientific">Spiroplasma poulsonii</name>
    <dbReference type="NCBI Taxonomy" id="2138"/>
    <lineage>
        <taxon>Bacteria</taxon>
        <taxon>Bacillati</taxon>
        <taxon>Mycoplasmatota</taxon>
        <taxon>Mollicutes</taxon>
        <taxon>Entomoplasmatales</taxon>
        <taxon>Spiroplasmataceae</taxon>
        <taxon>Spiroplasma</taxon>
    </lineage>
</organism>
<evidence type="ECO:0000313" key="1">
    <source>
        <dbReference type="EMBL" id="RUP77116.1"/>
    </source>
</evidence>